<dbReference type="EMBL" id="UYYB01020682">
    <property type="protein sequence ID" value="VDM71498.1"/>
    <property type="molecule type" value="Genomic_DNA"/>
</dbReference>
<proteinExistence type="predicted"/>
<name>A0A3P7KW62_STRVU</name>
<accession>A0A3P7KW62</accession>
<gene>
    <name evidence="1" type="ORF">SVUK_LOCUS6496</name>
</gene>
<evidence type="ECO:0000313" key="2">
    <source>
        <dbReference type="Proteomes" id="UP000270094"/>
    </source>
</evidence>
<dbReference type="AlphaFoldDB" id="A0A3P7KW62"/>
<reference evidence="1 2" key="1">
    <citation type="submission" date="2018-11" db="EMBL/GenBank/DDBJ databases">
        <authorList>
            <consortium name="Pathogen Informatics"/>
        </authorList>
    </citation>
    <scope>NUCLEOTIDE SEQUENCE [LARGE SCALE GENOMIC DNA]</scope>
</reference>
<keyword evidence="2" id="KW-1185">Reference proteome</keyword>
<organism evidence="1 2">
    <name type="scientific">Strongylus vulgaris</name>
    <name type="common">Blood worm</name>
    <dbReference type="NCBI Taxonomy" id="40348"/>
    <lineage>
        <taxon>Eukaryota</taxon>
        <taxon>Metazoa</taxon>
        <taxon>Ecdysozoa</taxon>
        <taxon>Nematoda</taxon>
        <taxon>Chromadorea</taxon>
        <taxon>Rhabditida</taxon>
        <taxon>Rhabditina</taxon>
        <taxon>Rhabditomorpha</taxon>
        <taxon>Strongyloidea</taxon>
        <taxon>Strongylidae</taxon>
        <taxon>Strongylus</taxon>
    </lineage>
</organism>
<sequence length="40" mass="4701">MHIIKLAVRCPYDTLLQKHFRHEAIQQKLMFGLSGFICGR</sequence>
<protein>
    <submittedName>
        <fullName evidence="1">Uncharacterized protein</fullName>
    </submittedName>
</protein>
<dbReference type="Proteomes" id="UP000270094">
    <property type="component" value="Unassembled WGS sequence"/>
</dbReference>
<evidence type="ECO:0000313" key="1">
    <source>
        <dbReference type="EMBL" id="VDM71498.1"/>
    </source>
</evidence>